<comment type="similarity">
    <text evidence="3">Belongs to the RimP family.</text>
</comment>
<dbReference type="RefSeq" id="WP_154543933.1">
    <property type="nucleotide sequence ID" value="NZ_JAQYQY010000003.1"/>
</dbReference>
<dbReference type="InterPro" id="IPR028989">
    <property type="entry name" value="RimP_N"/>
</dbReference>
<dbReference type="GO" id="GO:0005829">
    <property type="term" value="C:cytosol"/>
    <property type="evidence" value="ECO:0007669"/>
    <property type="project" value="TreeGrafter"/>
</dbReference>
<dbReference type="Pfam" id="PF17384">
    <property type="entry name" value="DUF150_C"/>
    <property type="match status" value="1"/>
</dbReference>
<dbReference type="EMBL" id="VUMY01000005">
    <property type="protein sequence ID" value="MST49367.1"/>
    <property type="molecule type" value="Genomic_DNA"/>
</dbReference>
<keyword evidence="7" id="KW-1185">Reference proteome</keyword>
<evidence type="ECO:0000259" key="5">
    <source>
        <dbReference type="Pfam" id="PF17384"/>
    </source>
</evidence>
<protein>
    <recommendedName>
        <fullName evidence="3">Ribosome maturation factor RimP</fullName>
    </recommendedName>
</protein>
<dbReference type="AlphaFoldDB" id="A0A7K0K1J9"/>
<comment type="caution">
    <text evidence="6">The sequence shown here is derived from an EMBL/GenBank/DDBJ whole genome shotgun (WGS) entry which is preliminary data.</text>
</comment>
<dbReference type="GO" id="GO:0006412">
    <property type="term" value="P:translation"/>
    <property type="evidence" value="ECO:0007669"/>
    <property type="project" value="TreeGrafter"/>
</dbReference>
<evidence type="ECO:0000256" key="2">
    <source>
        <dbReference type="ARBA" id="ARBA00022517"/>
    </source>
</evidence>
<evidence type="ECO:0000313" key="7">
    <source>
        <dbReference type="Proteomes" id="UP000442535"/>
    </source>
</evidence>
<dbReference type="GO" id="GO:0000028">
    <property type="term" value="P:ribosomal small subunit assembly"/>
    <property type="evidence" value="ECO:0007669"/>
    <property type="project" value="TreeGrafter"/>
</dbReference>
<dbReference type="HAMAP" id="MF_01077">
    <property type="entry name" value="RimP"/>
    <property type="match status" value="1"/>
</dbReference>
<accession>A0A7K0K1J9</accession>
<dbReference type="Pfam" id="PF02576">
    <property type="entry name" value="RimP_N"/>
    <property type="match status" value="1"/>
</dbReference>
<dbReference type="PANTHER" id="PTHR33867">
    <property type="entry name" value="RIBOSOME MATURATION FACTOR RIMP"/>
    <property type="match status" value="1"/>
</dbReference>
<comment type="function">
    <text evidence="3">Required for maturation of 30S ribosomal subunits.</text>
</comment>
<evidence type="ECO:0000259" key="4">
    <source>
        <dbReference type="Pfam" id="PF02576"/>
    </source>
</evidence>
<dbReference type="InterPro" id="IPR003728">
    <property type="entry name" value="Ribosome_maturation_RimP"/>
</dbReference>
<evidence type="ECO:0000256" key="1">
    <source>
        <dbReference type="ARBA" id="ARBA00022490"/>
    </source>
</evidence>
<reference evidence="6 7" key="1">
    <citation type="submission" date="2019-08" db="EMBL/GenBank/DDBJ databases">
        <title>In-depth cultivation of the pig gut microbiome towards novel bacterial diversity and tailored functional studies.</title>
        <authorList>
            <person name="Wylensek D."/>
            <person name="Hitch T.C.A."/>
            <person name="Clavel T."/>
        </authorList>
    </citation>
    <scope>NUCLEOTIDE SEQUENCE [LARGE SCALE GENOMIC DNA]</scope>
    <source>
        <strain evidence="6 7">RF-GAM-744-WT-7</strain>
    </source>
</reference>
<name>A0A7K0K1J9_9ACTO</name>
<evidence type="ECO:0000313" key="6">
    <source>
        <dbReference type="EMBL" id="MST49367.1"/>
    </source>
</evidence>
<keyword evidence="2 3" id="KW-0690">Ribosome biogenesis</keyword>
<dbReference type="Gene3D" id="3.30.300.70">
    <property type="entry name" value="RimP-like superfamily, N-terminal"/>
    <property type="match status" value="1"/>
</dbReference>
<dbReference type="InterPro" id="IPR028998">
    <property type="entry name" value="RimP_C"/>
</dbReference>
<sequence length="165" mass="17973">MTTENELLTAKVGELIEPKVRELGLYLEKLLIKGSKNTRIVEVYLDLPDGTDSLGSERLEEASREISALLDAQDPIEGAYNLEVSTLGAEHELDNPRLFARAVGKDAEVKAKGEIRQGVIKDAGGEGFTLEIDGKQETIGFGELESARTVILFGTNKKTGKSKKK</sequence>
<feature type="domain" description="Ribosome maturation factor RimP C-terminal" evidence="5">
    <location>
        <begin position="95"/>
        <end position="152"/>
    </location>
</feature>
<evidence type="ECO:0000256" key="3">
    <source>
        <dbReference type="HAMAP-Rule" id="MF_01077"/>
    </source>
</evidence>
<dbReference type="PANTHER" id="PTHR33867:SF1">
    <property type="entry name" value="RIBOSOME MATURATION FACTOR RIMP"/>
    <property type="match status" value="1"/>
</dbReference>
<keyword evidence="1 3" id="KW-0963">Cytoplasm</keyword>
<dbReference type="SUPFAM" id="SSF75420">
    <property type="entry name" value="YhbC-like, N-terminal domain"/>
    <property type="match status" value="1"/>
</dbReference>
<comment type="subcellular location">
    <subcellularLocation>
        <location evidence="3">Cytoplasm</location>
    </subcellularLocation>
</comment>
<dbReference type="Proteomes" id="UP000442535">
    <property type="component" value="Unassembled WGS sequence"/>
</dbReference>
<feature type="domain" description="Ribosome maturation factor RimP N-terminal" evidence="4">
    <location>
        <begin position="15"/>
        <end position="90"/>
    </location>
</feature>
<organism evidence="6 7">
    <name type="scientific">Mobiluncus porci</name>
    <dbReference type="NCBI Taxonomy" id="2652278"/>
    <lineage>
        <taxon>Bacteria</taxon>
        <taxon>Bacillati</taxon>
        <taxon>Actinomycetota</taxon>
        <taxon>Actinomycetes</taxon>
        <taxon>Actinomycetales</taxon>
        <taxon>Actinomycetaceae</taxon>
        <taxon>Mobiluncus</taxon>
    </lineage>
</organism>
<proteinExistence type="inferred from homology"/>
<dbReference type="InterPro" id="IPR035956">
    <property type="entry name" value="RimP_N_sf"/>
</dbReference>
<gene>
    <name evidence="3" type="primary">rimP</name>
    <name evidence="6" type="ORF">FYJ63_03810</name>
</gene>